<sequence length="677" mass="75037">MLVSASHFSCLDDQPSPGFSRNNRDSNDNDNAAEKWELNKLADGTGTAAIDICPNHVSEDLIKDLNEGSASCDARRFLLDNLPETGSIVKLLVPLQTGYIIQSDFLERRMVDCPYVIKTQGFVAPGQYIKSLTTEAYSSMGISNLLPHCYGAVVINADSPSSATTKSASIDAELKKRIAFPWLALGPIPRKRLALVGAGSLPKVRGYLLAAISLNISLVVFDDATHWMSNDIYGHLREEFVPLNMDVTEDMAQYIASSVQEYQKRSPEENRIDGIISVDEHLHSIIAVAATHLGFNTSPPESVSLAQNKFQTRQLDDNVFCRLVRTREELENLISEDGQHIPYPLIIKPSKGWSSEGVWKVANEQELREKVSLLWRDAFTAWHGRDVVIETYIDGPEVDANMVLVDGEIAFFEVNDDFPSAGDGIVRVPKSTETSNMPLGANTRVPNFVETSNMLPSILPPCELASLRQRLHELVLASGFQNAILHIEAKLRNSSCHYALDPDSDGLIDLQLKTTAATTTKPNDVFLLEINPRAPGWQEVDATARTYGVSYYSISLLNALADKDRIRTLSKPFQGGPQYHMQLLFVSAQKGGVYKFGDICTKVLEQDPQNASQQLGPYVVQCANLMEDGEEVLDPRTGQVYGNFIAFFLVASRESRKEAIRIGQEIERRVRQLTNGF</sequence>
<keyword evidence="7" id="KW-1185">Reference proteome</keyword>
<dbReference type="SUPFAM" id="SSF56059">
    <property type="entry name" value="Glutathione synthetase ATP-binding domain-like"/>
    <property type="match status" value="1"/>
</dbReference>
<name>A0A0G4NZI5_PENC3</name>
<organism evidence="6 7">
    <name type="scientific">Penicillium camemberti (strain FM 013)</name>
    <dbReference type="NCBI Taxonomy" id="1429867"/>
    <lineage>
        <taxon>Eukaryota</taxon>
        <taxon>Fungi</taxon>
        <taxon>Dikarya</taxon>
        <taxon>Ascomycota</taxon>
        <taxon>Pezizomycotina</taxon>
        <taxon>Eurotiomycetes</taxon>
        <taxon>Eurotiomycetidae</taxon>
        <taxon>Eurotiales</taxon>
        <taxon>Aspergillaceae</taxon>
        <taxon>Penicillium</taxon>
    </lineage>
</organism>
<dbReference type="PROSITE" id="PS50975">
    <property type="entry name" value="ATP_GRASP"/>
    <property type="match status" value="1"/>
</dbReference>
<dbReference type="InterPro" id="IPR013815">
    <property type="entry name" value="ATP_grasp_subdomain_1"/>
</dbReference>
<dbReference type="PANTHER" id="PTHR43585:SF2">
    <property type="entry name" value="ATP-GRASP ENZYME FSQD"/>
    <property type="match status" value="1"/>
</dbReference>
<dbReference type="Gene3D" id="3.30.470.20">
    <property type="entry name" value="ATP-grasp fold, B domain"/>
    <property type="match status" value="1"/>
</dbReference>
<evidence type="ECO:0000256" key="3">
    <source>
        <dbReference type="ARBA" id="ARBA00022840"/>
    </source>
</evidence>
<dbReference type="InterPro" id="IPR011761">
    <property type="entry name" value="ATP-grasp"/>
</dbReference>
<dbReference type="Gene3D" id="3.30.1490.20">
    <property type="entry name" value="ATP-grasp fold, A domain"/>
    <property type="match status" value="1"/>
</dbReference>
<evidence type="ECO:0000313" key="6">
    <source>
        <dbReference type="EMBL" id="CRL19424.1"/>
    </source>
</evidence>
<dbReference type="GO" id="GO:0005524">
    <property type="term" value="F:ATP binding"/>
    <property type="evidence" value="ECO:0007669"/>
    <property type="project" value="UniProtKB-UniRule"/>
</dbReference>
<gene>
    <name evidence="6" type="ORF">PCAMFM013_S003g000215</name>
</gene>
<dbReference type="GO" id="GO:0046872">
    <property type="term" value="F:metal ion binding"/>
    <property type="evidence" value="ECO:0007669"/>
    <property type="project" value="InterPro"/>
</dbReference>
<evidence type="ECO:0000313" key="7">
    <source>
        <dbReference type="Proteomes" id="UP000053732"/>
    </source>
</evidence>
<accession>A0A0G4NZI5</accession>
<protein>
    <submittedName>
        <fullName evidence="6">ATP-grasp fold</fullName>
    </submittedName>
</protein>
<dbReference type="STRING" id="1429867.A0A0G4NZI5"/>
<dbReference type="AlphaFoldDB" id="A0A0G4NZI5"/>
<feature type="domain" description="ATP-grasp" evidence="5">
    <location>
        <begin position="308"/>
        <end position="560"/>
    </location>
</feature>
<dbReference type="EMBL" id="HG793136">
    <property type="protein sequence ID" value="CRL19424.1"/>
    <property type="molecule type" value="Genomic_DNA"/>
</dbReference>
<reference evidence="6 7" key="1">
    <citation type="journal article" date="2014" name="Nat. Commun.">
        <title>Multiple recent horizontal transfers of a large genomic region in cheese making fungi.</title>
        <authorList>
            <person name="Cheeseman K."/>
            <person name="Ropars J."/>
            <person name="Renault P."/>
            <person name="Dupont J."/>
            <person name="Gouzy J."/>
            <person name="Branca A."/>
            <person name="Abraham A.L."/>
            <person name="Ceppi M."/>
            <person name="Conseiller E."/>
            <person name="Debuchy R."/>
            <person name="Malagnac F."/>
            <person name="Goarin A."/>
            <person name="Silar P."/>
            <person name="Lacoste S."/>
            <person name="Sallet E."/>
            <person name="Bensimon A."/>
            <person name="Giraud T."/>
            <person name="Brygoo Y."/>
        </authorList>
    </citation>
    <scope>NUCLEOTIDE SEQUENCE [LARGE SCALE GENOMIC DNA]</scope>
    <source>
        <strain evidence="7">FM 013</strain>
    </source>
</reference>
<keyword evidence="1" id="KW-0436">Ligase</keyword>
<dbReference type="GO" id="GO:0016874">
    <property type="term" value="F:ligase activity"/>
    <property type="evidence" value="ECO:0007669"/>
    <property type="project" value="UniProtKB-KW"/>
</dbReference>
<dbReference type="Pfam" id="PF13535">
    <property type="entry name" value="ATP-grasp_4"/>
    <property type="match status" value="1"/>
</dbReference>
<evidence type="ECO:0000256" key="1">
    <source>
        <dbReference type="ARBA" id="ARBA00022598"/>
    </source>
</evidence>
<keyword evidence="3 4" id="KW-0067">ATP-binding</keyword>
<dbReference type="InterPro" id="IPR052032">
    <property type="entry name" value="ATP-dep_AA_Ligase"/>
</dbReference>
<dbReference type="Gene3D" id="3.40.50.20">
    <property type="match status" value="1"/>
</dbReference>
<dbReference type="Proteomes" id="UP000053732">
    <property type="component" value="Unassembled WGS sequence"/>
</dbReference>
<evidence type="ECO:0000259" key="5">
    <source>
        <dbReference type="PROSITE" id="PS50975"/>
    </source>
</evidence>
<keyword evidence="2 4" id="KW-0547">Nucleotide-binding</keyword>
<evidence type="ECO:0000256" key="4">
    <source>
        <dbReference type="PROSITE-ProRule" id="PRU00409"/>
    </source>
</evidence>
<proteinExistence type="predicted"/>
<evidence type="ECO:0000256" key="2">
    <source>
        <dbReference type="ARBA" id="ARBA00022741"/>
    </source>
</evidence>
<dbReference type="PANTHER" id="PTHR43585">
    <property type="entry name" value="FUMIPYRROLE BIOSYNTHESIS PROTEIN C"/>
    <property type="match status" value="1"/>
</dbReference>